<evidence type="ECO:0000259" key="2">
    <source>
        <dbReference type="PROSITE" id="PS50043"/>
    </source>
</evidence>
<dbReference type="PANTHER" id="PTHR43214">
    <property type="entry name" value="TWO-COMPONENT RESPONSE REGULATOR"/>
    <property type="match status" value="1"/>
</dbReference>
<dbReference type="GO" id="GO:0003677">
    <property type="term" value="F:DNA binding"/>
    <property type="evidence" value="ECO:0007669"/>
    <property type="project" value="UniProtKB-KW"/>
</dbReference>
<dbReference type="CDD" id="cd06170">
    <property type="entry name" value="LuxR_C_like"/>
    <property type="match status" value="1"/>
</dbReference>
<reference evidence="4" key="1">
    <citation type="submission" date="2017-06" db="EMBL/GenBank/DDBJ databases">
        <title>Whole genome sequence of Laribacter hongkongensis LHGZ1.</title>
        <authorList>
            <person name="Chen D."/>
            <person name="Wu H."/>
            <person name="Chen J."/>
        </authorList>
    </citation>
    <scope>NUCLEOTIDE SEQUENCE [LARGE SCALE GENOMIC DNA]</scope>
    <source>
        <strain evidence="4">LHGZ1</strain>
    </source>
</reference>
<dbReference type="PANTHER" id="PTHR43214:SF43">
    <property type="entry name" value="TWO-COMPONENT RESPONSE REGULATOR"/>
    <property type="match status" value="1"/>
</dbReference>
<dbReference type="PROSITE" id="PS00622">
    <property type="entry name" value="HTH_LUXR_1"/>
    <property type="match status" value="1"/>
</dbReference>
<organism evidence="3 4">
    <name type="scientific">Laribacter hongkongensis</name>
    <dbReference type="NCBI Taxonomy" id="168471"/>
    <lineage>
        <taxon>Bacteria</taxon>
        <taxon>Pseudomonadati</taxon>
        <taxon>Pseudomonadota</taxon>
        <taxon>Betaproteobacteria</taxon>
        <taxon>Neisseriales</taxon>
        <taxon>Aquaspirillaceae</taxon>
        <taxon>Laribacter</taxon>
    </lineage>
</organism>
<dbReference type="AlphaFoldDB" id="A0A248LMY3"/>
<dbReference type="PROSITE" id="PS50043">
    <property type="entry name" value="HTH_LUXR_2"/>
    <property type="match status" value="1"/>
</dbReference>
<keyword evidence="1" id="KW-0238">DNA-binding</keyword>
<protein>
    <submittedName>
        <fullName evidence="3">Putative two-component response regulator</fullName>
    </submittedName>
</protein>
<sequence>MILLLTHSDTLALTWQKALSPDACRHLQSFRDLEPQLRLQQLVLVDLSMPGLAACDWPGLCLHGRVIALSSAPSNPEGVAWITRGAAGYAHAYSTPDLLKQVVATVASGASWIGRDLLGLLCMQVGNHLPRDGIDGPGALLTEREREVVQALRRGLANKEIARELDISENTVKKHLSSVFQKLGVEDRLQLLIKLA</sequence>
<accession>A0A248LMY3</accession>
<dbReference type="SUPFAM" id="SSF46894">
    <property type="entry name" value="C-terminal effector domain of the bipartite response regulators"/>
    <property type="match status" value="1"/>
</dbReference>
<dbReference type="InterPro" id="IPR039420">
    <property type="entry name" value="WalR-like"/>
</dbReference>
<dbReference type="SMART" id="SM00421">
    <property type="entry name" value="HTH_LUXR"/>
    <property type="match status" value="1"/>
</dbReference>
<dbReference type="EMBL" id="CP022115">
    <property type="protein sequence ID" value="ASJ25925.1"/>
    <property type="molecule type" value="Genomic_DNA"/>
</dbReference>
<dbReference type="PRINTS" id="PR00038">
    <property type="entry name" value="HTHLUXR"/>
</dbReference>
<gene>
    <name evidence="3" type="ORF">LHGZ1_3094</name>
</gene>
<name>A0A248LMY3_9NEIS</name>
<evidence type="ECO:0000256" key="1">
    <source>
        <dbReference type="ARBA" id="ARBA00023125"/>
    </source>
</evidence>
<evidence type="ECO:0000313" key="4">
    <source>
        <dbReference type="Proteomes" id="UP000197424"/>
    </source>
</evidence>
<proteinExistence type="predicted"/>
<dbReference type="InterPro" id="IPR000792">
    <property type="entry name" value="Tscrpt_reg_LuxR_C"/>
</dbReference>
<evidence type="ECO:0000313" key="3">
    <source>
        <dbReference type="EMBL" id="ASJ25925.1"/>
    </source>
</evidence>
<feature type="domain" description="HTH luxR-type" evidence="2">
    <location>
        <begin position="134"/>
        <end position="196"/>
    </location>
</feature>
<dbReference type="Pfam" id="PF00196">
    <property type="entry name" value="GerE"/>
    <property type="match status" value="1"/>
</dbReference>
<dbReference type="InterPro" id="IPR016032">
    <property type="entry name" value="Sig_transdc_resp-reg_C-effctor"/>
</dbReference>
<dbReference type="GO" id="GO:0006355">
    <property type="term" value="P:regulation of DNA-templated transcription"/>
    <property type="evidence" value="ECO:0007669"/>
    <property type="project" value="InterPro"/>
</dbReference>
<dbReference type="Proteomes" id="UP000197424">
    <property type="component" value="Chromosome"/>
</dbReference>
<dbReference type="RefSeq" id="WP_088861605.1">
    <property type="nucleotide sequence ID" value="NZ_CP022115.1"/>
</dbReference>
<dbReference type="Gene3D" id="3.40.50.2300">
    <property type="match status" value="1"/>
</dbReference>